<gene>
    <name evidence="2" type="ORF">OIU74_026838</name>
</gene>
<reference evidence="2" key="2">
    <citation type="journal article" date="2023" name="Int. J. Mol. Sci.">
        <title>De Novo Assembly and Annotation of 11 Diverse Shrub Willow (Salix) Genomes Reveals Novel Gene Organization in Sex-Linked Regions.</title>
        <authorList>
            <person name="Hyden B."/>
            <person name="Feng K."/>
            <person name="Yates T.B."/>
            <person name="Jawdy S."/>
            <person name="Cereghino C."/>
            <person name="Smart L.B."/>
            <person name="Muchero W."/>
        </authorList>
    </citation>
    <scope>NUCLEOTIDE SEQUENCE</scope>
    <source>
        <tissue evidence="2">Shoot tip</tissue>
    </source>
</reference>
<protein>
    <submittedName>
        <fullName evidence="2">Uncharacterized protein</fullName>
    </submittedName>
</protein>
<accession>A0A9Q1A4H6</accession>
<organism evidence="2 3">
    <name type="scientific">Salix koriyanagi</name>
    <dbReference type="NCBI Taxonomy" id="2511006"/>
    <lineage>
        <taxon>Eukaryota</taxon>
        <taxon>Viridiplantae</taxon>
        <taxon>Streptophyta</taxon>
        <taxon>Embryophyta</taxon>
        <taxon>Tracheophyta</taxon>
        <taxon>Spermatophyta</taxon>
        <taxon>Magnoliopsida</taxon>
        <taxon>eudicotyledons</taxon>
        <taxon>Gunneridae</taxon>
        <taxon>Pentapetalae</taxon>
        <taxon>rosids</taxon>
        <taxon>fabids</taxon>
        <taxon>Malpighiales</taxon>
        <taxon>Salicaceae</taxon>
        <taxon>Saliceae</taxon>
        <taxon>Salix</taxon>
    </lineage>
</organism>
<proteinExistence type="predicted"/>
<dbReference type="AlphaFoldDB" id="A0A9Q1A4H6"/>
<dbReference type="EMBL" id="JAPFFM010000007">
    <property type="protein sequence ID" value="KAJ6757649.1"/>
    <property type="molecule type" value="Genomic_DNA"/>
</dbReference>
<evidence type="ECO:0000256" key="1">
    <source>
        <dbReference type="SAM" id="MobiDB-lite"/>
    </source>
</evidence>
<reference evidence="2" key="1">
    <citation type="submission" date="2022-11" db="EMBL/GenBank/DDBJ databases">
        <authorList>
            <person name="Hyden B.L."/>
            <person name="Feng K."/>
            <person name="Yates T."/>
            <person name="Jawdy S."/>
            <person name="Smart L.B."/>
            <person name="Muchero W."/>
        </authorList>
    </citation>
    <scope>NUCLEOTIDE SEQUENCE</scope>
    <source>
        <tissue evidence="2">Shoot tip</tissue>
    </source>
</reference>
<sequence length="149" mass="16621">MTFSCFLAAEASGHTELSIMHARTGRRQKLFYSSFFSSNLVEKMKIVCTEGGLAFMGRIRTSRMKKSTRRRNDPKPYSSSLMEPPLLPCFAPKYWSPREGNHEEITFMSSSSKRGSNIQELHASDGPKITSPRAPTMREGTIGDGPIGL</sequence>
<feature type="compositionally biased region" description="Polar residues" evidence="1">
    <location>
        <begin position="109"/>
        <end position="119"/>
    </location>
</feature>
<comment type="caution">
    <text evidence="2">The sequence shown here is derived from an EMBL/GenBank/DDBJ whole genome shotgun (WGS) entry which is preliminary data.</text>
</comment>
<evidence type="ECO:0000313" key="3">
    <source>
        <dbReference type="Proteomes" id="UP001151752"/>
    </source>
</evidence>
<evidence type="ECO:0000313" key="2">
    <source>
        <dbReference type="EMBL" id="KAJ6757649.1"/>
    </source>
</evidence>
<dbReference type="Proteomes" id="UP001151752">
    <property type="component" value="Chromosome 13"/>
</dbReference>
<feature type="region of interest" description="Disordered" evidence="1">
    <location>
        <begin position="109"/>
        <end position="149"/>
    </location>
</feature>
<keyword evidence="3" id="KW-1185">Reference proteome</keyword>
<name>A0A9Q1A4H6_9ROSI</name>